<evidence type="ECO:0000256" key="5">
    <source>
        <dbReference type="ARBA" id="ARBA00022692"/>
    </source>
</evidence>
<evidence type="ECO:0000256" key="9">
    <source>
        <dbReference type="SAM" id="Phobius"/>
    </source>
</evidence>
<evidence type="ECO:0000256" key="2">
    <source>
        <dbReference type="ARBA" id="ARBA00006690"/>
    </source>
</evidence>
<feature type="transmembrane region" description="Helical" evidence="9">
    <location>
        <begin position="570"/>
        <end position="593"/>
    </location>
</feature>
<feature type="transmembrane region" description="Helical" evidence="9">
    <location>
        <begin position="700"/>
        <end position="718"/>
    </location>
</feature>
<comment type="similarity">
    <text evidence="3">Belongs to the ATG22 family.</text>
</comment>
<dbReference type="EMBL" id="VLTL01000035">
    <property type="protein sequence ID" value="KAA0167226.1"/>
    <property type="molecule type" value="Genomic_DNA"/>
</dbReference>
<feature type="transmembrane region" description="Helical" evidence="9">
    <location>
        <begin position="505"/>
        <end position="523"/>
    </location>
</feature>
<evidence type="ECO:0000256" key="3">
    <source>
        <dbReference type="ARBA" id="ARBA00006978"/>
    </source>
</evidence>
<sequence length="900" mass="94062">MYDAWDSVSVVGTSLFLPQAITALSSAAGSQAPRALWSFLGSVSTGVSIAAFLAIGPIAEYSDLRVRLMRPCSLAGAAAMLLFLAVQHPSMLWLAALSVVVMRVANRAAGLMYGALLRDTSTPGEPHPGDETTGSAPRRAGGSPARRPDEQVPTWPSLASDAPAEAAGTAPRPQAAQQPAGGGPDSEAAAIAAAHELAARGTAVGYMGMLVYALLAAACFLLPGMLVGSAADAAVVPVNASDPTGPTVGAADTLGASYWLEQMLPIVGIGAFWACGALLVTFPHLTIQRPGPPLPAWVVHGFGCASTATSSAALLVADELGVSSLELAAIAVLGMVTAAGGATGWRLLVRAGILSGTAALHVAILVLSAVLGWVAFMASRWELYALTVIAGVQLGAIASFTRSLLVSMTPRDEQARIGALYELTQKGTSWIGPLAIGAAVQAMGEQHYRAIVVITVAVEVAIGWPISGKQVGDASGEALLLGEELQAPEVDVEEEPSDKAGSDRALLIVFGIMVAVGLCNNILRVLQFGPMHNYALFTNLLTTFVYLPTSWGYVYFNWSKLTDDEKAIPWYKWAIMGGLDSMAGILQSIAVAFVSNGTLVTLLLQSAIPVSMIFTRLFTKKRYKWFNYVGAVAVLIGIAIVLAPKLAQPDSDSTSSGPGGLIVWALVLVASCVPMTLSSVYKELNLGDADCDAWHMNGQVALYQFIASFILLYPSGLIEGIPADDLWQNIWGGFRCLATLNTAANDDCSSAPYLVTAYCVANLGYNVLIIVILKMGGSNLLWLCLTTMVPMASFFFALPFVPIANRSTITPYTGIGLVVILGGLVIYRFYDTAAAFVRRITGSAPAPEEAPTKAIGDYVAMDISIDDGSVNGAGSAPSPVTSSTPVRGVGAMHVPRRKRK</sequence>
<dbReference type="Pfam" id="PF08627">
    <property type="entry name" value="CRT-like"/>
    <property type="match status" value="1"/>
</dbReference>
<keyword evidence="6 9" id="KW-1133">Transmembrane helix</keyword>
<evidence type="ECO:0000256" key="1">
    <source>
        <dbReference type="ARBA" id="ARBA00004141"/>
    </source>
</evidence>
<feature type="compositionally biased region" description="Low complexity" evidence="8">
    <location>
        <begin position="134"/>
        <end position="145"/>
    </location>
</feature>
<dbReference type="InterPro" id="IPR024671">
    <property type="entry name" value="Atg22-like"/>
</dbReference>
<name>A0A5A8DP47_CAFRO</name>
<gene>
    <name evidence="10" type="ORF">FNF28_02875</name>
</gene>
<feature type="transmembrane region" description="Helical" evidence="9">
    <location>
        <begin position="809"/>
        <end position="830"/>
    </location>
</feature>
<feature type="transmembrane region" description="Helical" evidence="9">
    <location>
        <begin position="263"/>
        <end position="282"/>
    </location>
</feature>
<dbReference type="AlphaFoldDB" id="A0A5A8DP47"/>
<keyword evidence="5 9" id="KW-0812">Transmembrane</keyword>
<dbReference type="PANTHER" id="PTHR31326">
    <property type="entry name" value="PROTEIN CLT2, CHLOROPLASTIC"/>
    <property type="match status" value="1"/>
</dbReference>
<feature type="transmembrane region" description="Helical" evidence="9">
    <location>
        <begin position="294"/>
        <end position="315"/>
    </location>
</feature>
<feature type="transmembrane region" description="Helical" evidence="9">
    <location>
        <begin position="625"/>
        <end position="647"/>
    </location>
</feature>
<feature type="compositionally biased region" description="Low complexity" evidence="8">
    <location>
        <begin position="872"/>
        <end position="886"/>
    </location>
</feature>
<dbReference type="Gene3D" id="1.20.1250.20">
    <property type="entry name" value="MFS general substrate transporter like domains"/>
    <property type="match status" value="1"/>
</dbReference>
<feature type="transmembrane region" description="Helical" evidence="9">
    <location>
        <begin position="753"/>
        <end position="773"/>
    </location>
</feature>
<feature type="transmembrane region" description="Helical" evidence="9">
    <location>
        <begin position="384"/>
        <end position="405"/>
    </location>
</feature>
<dbReference type="Pfam" id="PF11700">
    <property type="entry name" value="ATG22"/>
    <property type="match status" value="2"/>
</dbReference>
<feature type="transmembrane region" description="Helical" evidence="9">
    <location>
        <begin position="535"/>
        <end position="558"/>
    </location>
</feature>
<evidence type="ECO:0000256" key="6">
    <source>
        <dbReference type="ARBA" id="ARBA00022989"/>
    </source>
</evidence>
<accession>A0A5A8DP47</accession>
<dbReference type="Proteomes" id="UP000324907">
    <property type="component" value="Unassembled WGS sequence"/>
</dbReference>
<feature type="transmembrane region" description="Helical" evidence="9">
    <location>
        <begin position="210"/>
        <end position="231"/>
    </location>
</feature>
<comment type="similarity">
    <text evidence="2">Belongs to the CRT-like transporter family.</text>
</comment>
<feature type="region of interest" description="Disordered" evidence="8">
    <location>
        <begin position="870"/>
        <end position="900"/>
    </location>
</feature>
<evidence type="ECO:0000256" key="4">
    <source>
        <dbReference type="ARBA" id="ARBA00022448"/>
    </source>
</evidence>
<feature type="transmembrane region" description="Helical" evidence="9">
    <location>
        <begin position="360"/>
        <end position="378"/>
    </location>
</feature>
<feature type="transmembrane region" description="Helical" evidence="9">
    <location>
        <begin position="37"/>
        <end position="56"/>
    </location>
</feature>
<dbReference type="GO" id="GO:0016020">
    <property type="term" value="C:membrane"/>
    <property type="evidence" value="ECO:0007669"/>
    <property type="project" value="UniProtKB-SubCell"/>
</dbReference>
<feature type="transmembrane region" description="Helical" evidence="9">
    <location>
        <begin position="659"/>
        <end position="680"/>
    </location>
</feature>
<evidence type="ECO:0000313" key="10">
    <source>
        <dbReference type="EMBL" id="KAA0167226.1"/>
    </source>
</evidence>
<proteinExistence type="inferred from homology"/>
<feature type="transmembrane region" description="Helical" evidence="9">
    <location>
        <begin position="780"/>
        <end position="803"/>
    </location>
</feature>
<evidence type="ECO:0000256" key="7">
    <source>
        <dbReference type="ARBA" id="ARBA00023136"/>
    </source>
</evidence>
<reference evidence="10 11" key="1">
    <citation type="submission" date="2019-07" db="EMBL/GenBank/DDBJ databases">
        <title>Genomes of Cafeteria roenbergensis.</title>
        <authorList>
            <person name="Fischer M.G."/>
            <person name="Hackl T."/>
            <person name="Roman M."/>
        </authorList>
    </citation>
    <scope>NUCLEOTIDE SEQUENCE [LARGE SCALE GENOMIC DNA]</scope>
    <source>
        <strain evidence="10 11">RCC970-E3</strain>
    </source>
</reference>
<comment type="subcellular location">
    <subcellularLocation>
        <location evidence="1">Membrane</location>
        <topology evidence="1">Multi-pass membrane protein</topology>
    </subcellularLocation>
</comment>
<protein>
    <submittedName>
        <fullName evidence="10">Uncharacterized protein</fullName>
    </submittedName>
</protein>
<dbReference type="InterPro" id="IPR013936">
    <property type="entry name" value="CRT-like"/>
</dbReference>
<feature type="compositionally biased region" description="Low complexity" evidence="8">
    <location>
        <begin position="164"/>
        <end position="179"/>
    </location>
</feature>
<keyword evidence="7 9" id="KW-0472">Membrane</keyword>
<dbReference type="InterPro" id="IPR036259">
    <property type="entry name" value="MFS_trans_sf"/>
</dbReference>
<evidence type="ECO:0000313" key="11">
    <source>
        <dbReference type="Proteomes" id="UP000324907"/>
    </source>
</evidence>
<evidence type="ECO:0000256" key="8">
    <source>
        <dbReference type="SAM" id="MobiDB-lite"/>
    </source>
</evidence>
<dbReference type="PANTHER" id="PTHR31326:SF1">
    <property type="entry name" value="PROTEIN CLT2, CHLOROPLASTIC"/>
    <property type="match status" value="1"/>
</dbReference>
<keyword evidence="4" id="KW-0813">Transport</keyword>
<comment type="caution">
    <text evidence="10">The sequence shown here is derived from an EMBL/GenBank/DDBJ whole genome shotgun (WGS) entry which is preliminary data.</text>
</comment>
<feature type="region of interest" description="Disordered" evidence="8">
    <location>
        <begin position="120"/>
        <end position="187"/>
    </location>
</feature>
<feature type="transmembrane region" description="Helical" evidence="9">
    <location>
        <begin position="327"/>
        <end position="348"/>
    </location>
</feature>
<organism evidence="10 11">
    <name type="scientific">Cafeteria roenbergensis</name>
    <name type="common">Marine flagellate</name>
    <dbReference type="NCBI Taxonomy" id="33653"/>
    <lineage>
        <taxon>Eukaryota</taxon>
        <taxon>Sar</taxon>
        <taxon>Stramenopiles</taxon>
        <taxon>Bigyra</taxon>
        <taxon>Opalozoa</taxon>
        <taxon>Bicosoecida</taxon>
        <taxon>Cafeteriaceae</taxon>
        <taxon>Cafeteria</taxon>
    </lineage>
</organism>